<proteinExistence type="predicted"/>
<evidence type="ECO:0008006" key="3">
    <source>
        <dbReference type="Google" id="ProtNLM"/>
    </source>
</evidence>
<sequence length="72" mass="8364">MAKNPFMKVFVAQGYYDLATPHFATEYMISHMNIDSELRQKVKISTYEAGHMFYLDVESLAAFKQDIAKFFS</sequence>
<keyword evidence="2" id="KW-1185">Reference proteome</keyword>
<name>A0A928VWD0_9CYAN</name>
<reference evidence="1" key="1">
    <citation type="submission" date="2020-10" db="EMBL/GenBank/DDBJ databases">
        <authorList>
            <person name="Castelo-Branco R."/>
            <person name="Eusebio N."/>
            <person name="Adriana R."/>
            <person name="Vieira A."/>
            <person name="Brugerolle De Fraissinette N."/>
            <person name="Rezende De Castro R."/>
            <person name="Schneider M.P."/>
            <person name="Vasconcelos V."/>
            <person name="Leao P.N."/>
        </authorList>
    </citation>
    <scope>NUCLEOTIDE SEQUENCE</scope>
    <source>
        <strain evidence="1">LEGE 11467</strain>
    </source>
</reference>
<dbReference type="SUPFAM" id="SSF53474">
    <property type="entry name" value="alpha/beta-Hydrolases"/>
    <property type="match status" value="1"/>
</dbReference>
<evidence type="ECO:0000313" key="1">
    <source>
        <dbReference type="EMBL" id="MBE9041457.1"/>
    </source>
</evidence>
<accession>A0A928VWD0</accession>
<dbReference type="RefSeq" id="WP_264321664.1">
    <property type="nucleotide sequence ID" value="NZ_JADEXN010000198.1"/>
</dbReference>
<evidence type="ECO:0000313" key="2">
    <source>
        <dbReference type="Proteomes" id="UP000621799"/>
    </source>
</evidence>
<gene>
    <name evidence="1" type="ORF">IQ235_11760</name>
</gene>
<dbReference type="InterPro" id="IPR029058">
    <property type="entry name" value="AB_hydrolase_fold"/>
</dbReference>
<comment type="caution">
    <text evidence="1">The sequence shown here is derived from an EMBL/GenBank/DDBJ whole genome shotgun (WGS) entry which is preliminary data.</text>
</comment>
<dbReference type="AlphaFoldDB" id="A0A928VWD0"/>
<organism evidence="1 2">
    <name type="scientific">Zarconia navalis LEGE 11467</name>
    <dbReference type="NCBI Taxonomy" id="1828826"/>
    <lineage>
        <taxon>Bacteria</taxon>
        <taxon>Bacillati</taxon>
        <taxon>Cyanobacteriota</taxon>
        <taxon>Cyanophyceae</taxon>
        <taxon>Oscillatoriophycideae</taxon>
        <taxon>Oscillatoriales</taxon>
        <taxon>Oscillatoriales incertae sedis</taxon>
        <taxon>Zarconia</taxon>
        <taxon>Zarconia navalis</taxon>
    </lineage>
</organism>
<dbReference type="Proteomes" id="UP000621799">
    <property type="component" value="Unassembled WGS sequence"/>
</dbReference>
<protein>
    <recommendedName>
        <fullName evidence="3">Peptidase S10</fullName>
    </recommendedName>
</protein>
<dbReference type="EMBL" id="JADEXN010000198">
    <property type="protein sequence ID" value="MBE9041457.1"/>
    <property type="molecule type" value="Genomic_DNA"/>
</dbReference>